<reference evidence="2" key="1">
    <citation type="journal article" date="2002" name="Nature">
        <title>The genome sequence and structure of rice chromosome 1.</title>
        <authorList>
            <person name="Sasaki T."/>
            <person name="Matsumoto T."/>
            <person name="Yamamoto K."/>
            <person name="Sakata K."/>
            <person name="Baba T."/>
            <person name="Katayose Y."/>
            <person name="Wu J."/>
            <person name="Niimura Y."/>
            <person name="Cheng Z."/>
            <person name="Nagamura Y."/>
            <person name="Antonio B.A."/>
            <person name="Kanamori H."/>
            <person name="Hosokawa S."/>
            <person name="Masukawa M."/>
            <person name="Arikawa K."/>
            <person name="Chiden Y."/>
            <person name="Hayashi M."/>
            <person name="Okamoto M."/>
            <person name="Ando T."/>
            <person name="Aoki H."/>
            <person name="Arita K."/>
            <person name="Hamada M."/>
            <person name="Harada C."/>
            <person name="Hijishita S."/>
            <person name="Honda M."/>
            <person name="Ichikawa Y."/>
            <person name="Idonuma A."/>
            <person name="Iijima M."/>
            <person name="Ikeda M."/>
            <person name="Ikeno M."/>
            <person name="Itoh S."/>
            <person name="Itoh T."/>
            <person name="Itoh Y."/>
            <person name="Itoh Y."/>
            <person name="Iwabuchi A."/>
            <person name="Kamiya K."/>
            <person name="Karasawa W."/>
            <person name="Katagiri S."/>
            <person name="Kikuta A."/>
            <person name="Kobayashi N."/>
            <person name="Kono I."/>
            <person name="Machita K."/>
            <person name="Maehara T."/>
            <person name="Mizuno H."/>
            <person name="Mizubayashi T."/>
            <person name="Mukai Y."/>
            <person name="Nagasaki H."/>
            <person name="Nakashima M."/>
            <person name="Nakama Y."/>
            <person name="Nakamichi Y."/>
            <person name="Nakamura M."/>
            <person name="Namiki N."/>
            <person name="Negishi M."/>
            <person name="Ohta I."/>
            <person name="Ono N."/>
            <person name="Saji S."/>
            <person name="Sakai K."/>
            <person name="Shibata M."/>
            <person name="Shimokawa T."/>
            <person name="Shomura A."/>
            <person name="Song J."/>
            <person name="Takazaki Y."/>
            <person name="Terasawa K."/>
            <person name="Tsuji K."/>
            <person name="Waki K."/>
            <person name="Yamagata H."/>
            <person name="Yamane H."/>
            <person name="Yoshiki S."/>
            <person name="Yoshihara R."/>
            <person name="Yukawa K."/>
            <person name="Zhong H."/>
            <person name="Iwama H."/>
            <person name="Endo T."/>
            <person name="Ito H."/>
            <person name="Hahn J.H."/>
            <person name="Kim H.I."/>
            <person name="Eun M.Y."/>
            <person name="Yano M."/>
            <person name="Jiang J."/>
            <person name="Gojobori T."/>
        </authorList>
    </citation>
    <scope>NUCLEOTIDE SEQUENCE</scope>
</reference>
<dbReference type="EMBL" id="AP003281">
    <property type="protein sequence ID" value="BAB64757.1"/>
    <property type="molecule type" value="Genomic_DNA"/>
</dbReference>
<evidence type="ECO:0000313" key="2">
    <source>
        <dbReference type="EMBL" id="BAB64757.1"/>
    </source>
</evidence>
<feature type="region of interest" description="Disordered" evidence="1">
    <location>
        <begin position="36"/>
        <end position="74"/>
    </location>
</feature>
<dbReference type="AlphaFoldDB" id="Q93VW1"/>
<evidence type="ECO:0000256" key="1">
    <source>
        <dbReference type="SAM" id="MobiDB-lite"/>
    </source>
</evidence>
<protein>
    <submittedName>
        <fullName evidence="2">p0560B06.24 protein</fullName>
    </submittedName>
</protein>
<sequence>MGNEIDTSVLAFLASRLQMHYSKALPLTCHCRVEPSAAKRRPPPTCAFLSTDRLGGSHDLNGRKEREFGMKKEE</sequence>
<dbReference type="Proteomes" id="UP000817658">
    <property type="component" value="Chromosome 1"/>
</dbReference>
<name>Q93VW1_ORYSJ</name>
<organism evidence="2">
    <name type="scientific">Oryza sativa subsp. japonica</name>
    <name type="common">Rice</name>
    <dbReference type="NCBI Taxonomy" id="39947"/>
    <lineage>
        <taxon>Eukaryota</taxon>
        <taxon>Viridiplantae</taxon>
        <taxon>Streptophyta</taxon>
        <taxon>Embryophyta</taxon>
        <taxon>Tracheophyta</taxon>
        <taxon>Spermatophyta</taxon>
        <taxon>Magnoliopsida</taxon>
        <taxon>Liliopsida</taxon>
        <taxon>Poales</taxon>
        <taxon>Poaceae</taxon>
        <taxon>BOP clade</taxon>
        <taxon>Oryzoideae</taxon>
        <taxon>Oryzeae</taxon>
        <taxon>Oryzinae</taxon>
        <taxon>Oryza</taxon>
        <taxon>Oryza sativa</taxon>
    </lineage>
</organism>
<feature type="compositionally biased region" description="Basic and acidic residues" evidence="1">
    <location>
        <begin position="60"/>
        <end position="74"/>
    </location>
</feature>
<gene>
    <name evidence="2" type="primary">P0560B06.24</name>
</gene>
<proteinExistence type="predicted"/>
<accession>Q93VW1</accession>